<feature type="transmembrane region" description="Helical" evidence="1">
    <location>
        <begin position="33"/>
        <end position="52"/>
    </location>
</feature>
<sequence>MKPIITADRDSNPDRLVTDKPDWMRLTPWPACPGSPVLFVVALAALVAAVSANPMPFPGPYPAAPAPAPKETLKGAEAVYYSSYGALPYAAAAYPAVAYSGAAYPAYSGGAYPAYGYSYYG</sequence>
<protein>
    <submittedName>
        <fullName evidence="2">Uncharacterized protein</fullName>
    </submittedName>
</protein>
<gene>
    <name evidence="2" type="ORF">TDIB3V08_LOCUS7097</name>
</gene>
<dbReference type="AlphaFoldDB" id="A0A7R8ZAW5"/>
<accession>A0A7R8ZAW5</accession>
<keyword evidence="1" id="KW-0472">Membrane</keyword>
<reference evidence="2" key="1">
    <citation type="submission" date="2020-11" db="EMBL/GenBank/DDBJ databases">
        <authorList>
            <person name="Tran Van P."/>
        </authorList>
    </citation>
    <scope>NUCLEOTIDE SEQUENCE</scope>
</reference>
<keyword evidence="1" id="KW-1133">Transmembrane helix</keyword>
<evidence type="ECO:0000256" key="1">
    <source>
        <dbReference type="SAM" id="Phobius"/>
    </source>
</evidence>
<evidence type="ECO:0000313" key="2">
    <source>
        <dbReference type="EMBL" id="CAD7200886.1"/>
    </source>
</evidence>
<dbReference type="EMBL" id="OA567859">
    <property type="protein sequence ID" value="CAD7200886.1"/>
    <property type="molecule type" value="Genomic_DNA"/>
</dbReference>
<keyword evidence="1" id="KW-0812">Transmembrane</keyword>
<organism evidence="2">
    <name type="scientific">Timema douglasi</name>
    <name type="common">Walking stick</name>
    <dbReference type="NCBI Taxonomy" id="61478"/>
    <lineage>
        <taxon>Eukaryota</taxon>
        <taxon>Metazoa</taxon>
        <taxon>Ecdysozoa</taxon>
        <taxon>Arthropoda</taxon>
        <taxon>Hexapoda</taxon>
        <taxon>Insecta</taxon>
        <taxon>Pterygota</taxon>
        <taxon>Neoptera</taxon>
        <taxon>Polyneoptera</taxon>
        <taxon>Phasmatodea</taxon>
        <taxon>Timematodea</taxon>
        <taxon>Timematoidea</taxon>
        <taxon>Timematidae</taxon>
        <taxon>Timema</taxon>
    </lineage>
</organism>
<proteinExistence type="predicted"/>
<name>A0A7R8ZAW5_TIMDO</name>